<evidence type="ECO:0000313" key="9">
    <source>
        <dbReference type="Proteomes" id="UP000245202"/>
    </source>
</evidence>
<dbReference type="PROSITE" id="PS51257">
    <property type="entry name" value="PROKAR_LIPOPROTEIN"/>
    <property type="match status" value="1"/>
</dbReference>
<dbReference type="Gene3D" id="3.40.190.10">
    <property type="entry name" value="Periplasmic binding protein-like II"/>
    <property type="match status" value="2"/>
</dbReference>
<feature type="chain" id="PRO_5038818311" description="ABC transporter substrate-binding protein" evidence="7">
    <location>
        <begin position="23"/>
        <end position="532"/>
    </location>
</feature>
<dbReference type="Proteomes" id="UP000245202">
    <property type="component" value="Unassembled WGS sequence"/>
</dbReference>
<dbReference type="InterPro" id="IPR050490">
    <property type="entry name" value="Bact_solute-bd_prot1"/>
</dbReference>
<keyword evidence="1" id="KW-1003">Cell membrane</keyword>
<dbReference type="PANTHER" id="PTHR43649">
    <property type="entry name" value="ARABINOSE-BINDING PROTEIN-RELATED"/>
    <property type="match status" value="1"/>
</dbReference>
<gene>
    <name evidence="8" type="ORF">PAT3040_05762</name>
</gene>
<evidence type="ECO:0000256" key="5">
    <source>
        <dbReference type="ARBA" id="ARBA00023288"/>
    </source>
</evidence>
<reference evidence="8 9" key="1">
    <citation type="submission" date="2017-08" db="EMBL/GenBank/DDBJ databases">
        <title>Substantial Increase in Enzyme Production by Combined Drug-Resistance Mutations in Paenibacillus agaridevorans.</title>
        <authorList>
            <person name="Tanaka Y."/>
            <person name="Funane K."/>
            <person name="Hosaka T."/>
            <person name="Shiwa Y."/>
            <person name="Fujita N."/>
            <person name="Miyazaki T."/>
            <person name="Yoshikawa H."/>
            <person name="Murakami K."/>
            <person name="Kasahara K."/>
            <person name="Inaoka T."/>
            <person name="Hiraga Y."/>
            <person name="Ochi K."/>
        </authorList>
    </citation>
    <scope>NUCLEOTIDE SEQUENCE [LARGE SCALE GENOMIC DNA]</scope>
    <source>
        <strain evidence="8 9">T-3040</strain>
    </source>
</reference>
<evidence type="ECO:0000256" key="2">
    <source>
        <dbReference type="ARBA" id="ARBA00022729"/>
    </source>
</evidence>
<sequence length="532" mass="59056">MKKSVKWKILTAVLAVIMLLSACTNGGGNNKPSASGETTAPSGTASSAPSEQAEEPINLLWLSFDPPEGDETPVQKFLEERFNVKIENMRVDRTSWTEHLNIRLATGEVPDLFFLWSQGEILDYSNQGLLAELPIDLIREKMPKYAASVDEMDPSIWDLAVVDGKNFAIPLYWLEGLTPFMPAYNGDWLKAAGFDKAPETLVEFEKVVYYFAKNDPDKNGKADTIGYSGSGKDSLATLAFNSVYSAYGTSPGAWLKAEDGSLVNAMVTERTREALKVLNKWYKDGVIDKEFLTTDYAKTRQDLANRRSGIIDRGMWNSYSIAIGPEFKGQNPDTELVVGKPLVGPYGDNAGFSWGVKNNFVGMGAQVAKDPKKMDKLFEILEAMVSDEEVYKMTYFGVEGEHYDLVDGVPTPKEQYVNVTERGAKVGASSYYNIFGTKSSYMSQFDLSKEQAAFKKQTTEGVPAFSSLLTFIVPETSQYPDLNRIRDEHLIKFIIGEINLDQGFDDFVKLWNSSGGEALTKAVNDRYAALQQ</sequence>
<keyword evidence="5" id="KW-0449">Lipoprotein</keyword>
<dbReference type="PANTHER" id="PTHR43649:SF33">
    <property type="entry name" value="POLYGALACTURONAN_RHAMNOGALACTURONAN-BINDING PROTEIN YTCQ"/>
    <property type="match status" value="1"/>
</dbReference>
<dbReference type="EMBL" id="BDQX01000369">
    <property type="protein sequence ID" value="GBG10987.1"/>
    <property type="molecule type" value="Genomic_DNA"/>
</dbReference>
<name>A0A2R5EWR1_9BACL</name>
<dbReference type="InterPro" id="IPR006059">
    <property type="entry name" value="SBP"/>
</dbReference>
<keyword evidence="9" id="KW-1185">Reference proteome</keyword>
<keyword evidence="2 7" id="KW-0732">Signal</keyword>
<protein>
    <recommendedName>
        <fullName evidence="10">ABC transporter substrate-binding protein</fullName>
    </recommendedName>
</protein>
<keyword evidence="4" id="KW-0564">Palmitate</keyword>
<dbReference type="Pfam" id="PF01547">
    <property type="entry name" value="SBP_bac_1"/>
    <property type="match status" value="1"/>
</dbReference>
<evidence type="ECO:0000256" key="4">
    <source>
        <dbReference type="ARBA" id="ARBA00023139"/>
    </source>
</evidence>
<organism evidence="8 9">
    <name type="scientific">Paenibacillus agaridevorans</name>
    <dbReference type="NCBI Taxonomy" id="171404"/>
    <lineage>
        <taxon>Bacteria</taxon>
        <taxon>Bacillati</taxon>
        <taxon>Bacillota</taxon>
        <taxon>Bacilli</taxon>
        <taxon>Bacillales</taxon>
        <taxon>Paenibacillaceae</taxon>
        <taxon>Paenibacillus</taxon>
    </lineage>
</organism>
<feature type="region of interest" description="Disordered" evidence="6">
    <location>
        <begin position="28"/>
        <end position="51"/>
    </location>
</feature>
<evidence type="ECO:0000256" key="3">
    <source>
        <dbReference type="ARBA" id="ARBA00023136"/>
    </source>
</evidence>
<evidence type="ECO:0000313" key="8">
    <source>
        <dbReference type="EMBL" id="GBG10987.1"/>
    </source>
</evidence>
<comment type="caution">
    <text evidence="8">The sequence shown here is derived from an EMBL/GenBank/DDBJ whole genome shotgun (WGS) entry which is preliminary data.</text>
</comment>
<accession>A0A2R5EWR1</accession>
<feature type="compositionally biased region" description="Low complexity" evidence="6">
    <location>
        <begin position="33"/>
        <end position="51"/>
    </location>
</feature>
<evidence type="ECO:0008006" key="10">
    <source>
        <dbReference type="Google" id="ProtNLM"/>
    </source>
</evidence>
<dbReference type="SUPFAM" id="SSF53850">
    <property type="entry name" value="Periplasmic binding protein-like II"/>
    <property type="match status" value="1"/>
</dbReference>
<feature type="signal peptide" evidence="7">
    <location>
        <begin position="1"/>
        <end position="22"/>
    </location>
</feature>
<evidence type="ECO:0000256" key="7">
    <source>
        <dbReference type="SAM" id="SignalP"/>
    </source>
</evidence>
<dbReference type="AlphaFoldDB" id="A0A2R5EWR1"/>
<dbReference type="RefSeq" id="WP_108995373.1">
    <property type="nucleotide sequence ID" value="NZ_BDQX01000369.1"/>
</dbReference>
<evidence type="ECO:0000256" key="1">
    <source>
        <dbReference type="ARBA" id="ARBA00022475"/>
    </source>
</evidence>
<evidence type="ECO:0000256" key="6">
    <source>
        <dbReference type="SAM" id="MobiDB-lite"/>
    </source>
</evidence>
<keyword evidence="3" id="KW-0472">Membrane</keyword>
<proteinExistence type="predicted"/>